<evidence type="ECO:0000256" key="1">
    <source>
        <dbReference type="ARBA" id="ARBA00001947"/>
    </source>
</evidence>
<reference evidence="13 14" key="1">
    <citation type="submission" date="2018-01" db="EMBL/GenBank/DDBJ databases">
        <title>Co-occurrence of chitin degradation, pigmentation and bioactivity in marine Pseudoalteromonas.</title>
        <authorList>
            <person name="Paulsen S."/>
            <person name="Gram L."/>
            <person name="Machado H."/>
        </authorList>
    </citation>
    <scope>NUCLEOTIDE SEQUENCE [LARGE SCALE GENOMIC DNA]</scope>
    <source>
        <strain evidence="13 14">S1946</strain>
    </source>
</reference>
<dbReference type="CDD" id="cd00146">
    <property type="entry name" value="PKD"/>
    <property type="match status" value="2"/>
</dbReference>
<evidence type="ECO:0000256" key="8">
    <source>
        <dbReference type="ARBA" id="ARBA00022833"/>
    </source>
</evidence>
<organism evidence="13 14">
    <name type="scientific">Pseudoalteromonas rubra</name>
    <dbReference type="NCBI Taxonomy" id="43658"/>
    <lineage>
        <taxon>Bacteria</taxon>
        <taxon>Pseudomonadati</taxon>
        <taxon>Pseudomonadota</taxon>
        <taxon>Gammaproteobacteria</taxon>
        <taxon>Alteromonadales</taxon>
        <taxon>Pseudoalteromonadaceae</taxon>
        <taxon>Pseudoalteromonas</taxon>
    </lineage>
</organism>
<dbReference type="GO" id="GO:0006508">
    <property type="term" value="P:proteolysis"/>
    <property type="evidence" value="ECO:0007669"/>
    <property type="project" value="UniProtKB-KW"/>
</dbReference>
<dbReference type="PANTHER" id="PTHR13062">
    <property type="entry name" value="COLLAGENASE"/>
    <property type="match status" value="1"/>
</dbReference>
<keyword evidence="4" id="KW-0645">Protease</keyword>
<dbReference type="InterPro" id="IPR000601">
    <property type="entry name" value="PKD_dom"/>
</dbReference>
<comment type="caution">
    <text evidence="13">The sequence shown here is derived from an EMBL/GenBank/DDBJ whole genome shotgun (WGS) entry which is preliminary data.</text>
</comment>
<dbReference type="Gene3D" id="2.60.40.10">
    <property type="entry name" value="Immunoglobulins"/>
    <property type="match status" value="3"/>
</dbReference>
<keyword evidence="7" id="KW-0378">Hydrolase</keyword>
<evidence type="ECO:0000256" key="10">
    <source>
        <dbReference type="ARBA" id="ARBA00023026"/>
    </source>
</evidence>
<comment type="subcellular location">
    <subcellularLocation>
        <location evidence="2">Secreted</location>
    </subcellularLocation>
</comment>
<dbReference type="InterPro" id="IPR048665">
    <property type="entry name" value="InhA-like_VEG"/>
</dbReference>
<dbReference type="Pfam" id="PF05547">
    <property type="entry name" value="Peptidase_M6"/>
    <property type="match status" value="1"/>
</dbReference>
<protein>
    <submittedName>
        <fullName evidence="13">Peptidase M6</fullName>
    </submittedName>
</protein>
<dbReference type="SUPFAM" id="SSF49299">
    <property type="entry name" value="PKD domain"/>
    <property type="match status" value="3"/>
</dbReference>
<keyword evidence="9" id="KW-0106">Calcium</keyword>
<keyword evidence="3" id="KW-0964">Secreted</keyword>
<dbReference type="InterPro" id="IPR013783">
    <property type="entry name" value="Ig-like_fold"/>
</dbReference>
<evidence type="ECO:0000256" key="4">
    <source>
        <dbReference type="ARBA" id="ARBA00022670"/>
    </source>
</evidence>
<dbReference type="NCBIfam" id="TIGR03296">
    <property type="entry name" value="M6dom_TIGR03296"/>
    <property type="match status" value="1"/>
</dbReference>
<evidence type="ECO:0000313" key="13">
    <source>
        <dbReference type="EMBL" id="RZM80639.1"/>
    </source>
</evidence>
<dbReference type="GO" id="GO:0005576">
    <property type="term" value="C:extracellular region"/>
    <property type="evidence" value="ECO:0007669"/>
    <property type="project" value="UniProtKB-SubCell"/>
</dbReference>
<dbReference type="SUPFAM" id="SSF55486">
    <property type="entry name" value="Metalloproteases ('zincins'), catalytic domain"/>
    <property type="match status" value="1"/>
</dbReference>
<evidence type="ECO:0000256" key="3">
    <source>
        <dbReference type="ARBA" id="ARBA00022525"/>
    </source>
</evidence>
<dbReference type="PANTHER" id="PTHR13062:SF12">
    <property type="entry name" value="ALPHA-2-MACROGLOBULIN DOMAIN-CONTAINING PROTEIN"/>
    <property type="match status" value="1"/>
</dbReference>
<dbReference type="InterPro" id="IPR035986">
    <property type="entry name" value="PKD_dom_sf"/>
</dbReference>
<evidence type="ECO:0000256" key="2">
    <source>
        <dbReference type="ARBA" id="ARBA00004613"/>
    </source>
</evidence>
<keyword evidence="6" id="KW-0732">Signal</keyword>
<evidence type="ECO:0000256" key="5">
    <source>
        <dbReference type="ARBA" id="ARBA00022723"/>
    </source>
</evidence>
<keyword evidence="8" id="KW-0862">Zinc</keyword>
<evidence type="ECO:0000256" key="11">
    <source>
        <dbReference type="ARBA" id="ARBA00023049"/>
    </source>
</evidence>
<dbReference type="AlphaFoldDB" id="A0A4Q7EB37"/>
<dbReference type="SMART" id="SM00089">
    <property type="entry name" value="PKD"/>
    <property type="match status" value="3"/>
</dbReference>
<dbReference type="InterPro" id="IPR008757">
    <property type="entry name" value="Peptidase_M6-like_domain"/>
</dbReference>
<dbReference type="Proteomes" id="UP000292345">
    <property type="component" value="Unassembled WGS sequence"/>
</dbReference>
<dbReference type="GO" id="GO:0046872">
    <property type="term" value="F:metal ion binding"/>
    <property type="evidence" value="ECO:0007669"/>
    <property type="project" value="UniProtKB-KW"/>
</dbReference>
<dbReference type="Pfam" id="PF20774">
    <property type="entry name" value="InhA-like_VEG"/>
    <property type="match status" value="1"/>
</dbReference>
<evidence type="ECO:0000256" key="6">
    <source>
        <dbReference type="ARBA" id="ARBA00022729"/>
    </source>
</evidence>
<name>A0A4Q7EB37_9GAMM</name>
<dbReference type="Pfam" id="PF18911">
    <property type="entry name" value="PKD_4"/>
    <property type="match status" value="3"/>
</dbReference>
<proteinExistence type="predicted"/>
<evidence type="ECO:0000256" key="9">
    <source>
        <dbReference type="ARBA" id="ARBA00022837"/>
    </source>
</evidence>
<dbReference type="EMBL" id="PPUZ01000031">
    <property type="protein sequence ID" value="RZM80639.1"/>
    <property type="molecule type" value="Genomic_DNA"/>
</dbReference>
<keyword evidence="10" id="KW-0843">Virulence</keyword>
<comment type="cofactor">
    <cofactor evidence="1">
        <name>Zn(2+)</name>
        <dbReference type="ChEBI" id="CHEBI:29105"/>
    </cofactor>
</comment>
<evidence type="ECO:0000256" key="7">
    <source>
        <dbReference type="ARBA" id="ARBA00022801"/>
    </source>
</evidence>
<dbReference type="Pfam" id="PF20773">
    <property type="entry name" value="InhA-like_MAM"/>
    <property type="match status" value="1"/>
</dbReference>
<sequence>MSVKFSILVLLFAVLANPVVALQLDQQQLRFWLEKHAGRSFSDYEARQRISAYLSATQGPALRAPYTAKLPKLTASLRGYQAASAQPIQGAKILAILIDFPDLPHNDNRLEQGDSDMFYSEYPHSHYQQLIFSSQGFTAPDGKLLNSANQYYQQASGGSFTLSGEVYGWVTAAQNASYYGQRVGTRRDNKVAELVKEAVELAVERYAINLSDYDLTDLNDRDGDGILNEPDGVVDHIMLFHSSIGEEAGGGVLGTDAIWSHRFLVAEDGYTPASIANSDTRIHNYTINPIDASVGVVVHEFGHELGLIDEYELSNGTIGEPVANWSVMSSGNWLGSLRGSQPVSFSPRNLARLQNKFGGNWVNQVQVDLTQLRDGYQASLSHVGEFSGQTDQLKVTLPASLEYVGEPISGQYQYYSGQGNDKQNHASMTLTLPESETLTLSMRARFDIERGYDFFQVRVNQQPLAGNETKEQHPLYPTVTHYIDGHSGQATGGVNGSLVTELSYSLAAYAGETITLEFLYQTDSVEYGLGILLDDITISDGENTIAMADGESTEQLSLHGFSRINRYREGLEQAYYLQLRSHLGIDAGLQGASYVPGVLVWYANENIEDNSTSQHPGEGKILVVDTDQGIIPGASGESPAATRIQLRDAPLRLEDQNAGLGDTQLQAIYQFSDTQDYSHPQQPVSGVILPEYGVTIELLEVTEQYTQAQLQLTASPTAKIQAAVDGLTVSFSISGLTLSTSDTFEWDFGDGNHSQLLAPSHQYAGQGVYTVTFTRTNSTGEVQSVEQQVTLAAPLELLDTSITGEDGKITASVEYQGGVAPVAVRWALGDGTELEGAQVQHQYDLSGLYQIVVSLEDASGSKVSHAIEQRVTVPLSGEISLTQSGLTANLSLSAQGGSGNYAVSWVFGDGQSASGESVSHTYQGGGRYQVAATITDLNDNKQVTVTRDISVSDTASSGPAESAGSLFGLSVFLMMLVRIRKRPA</sequence>
<feature type="domain" description="PKD" evidence="12">
    <location>
        <begin position="743"/>
        <end position="798"/>
    </location>
</feature>
<dbReference type="GO" id="GO:0008237">
    <property type="term" value="F:metallopeptidase activity"/>
    <property type="evidence" value="ECO:0007669"/>
    <property type="project" value="UniProtKB-KW"/>
</dbReference>
<dbReference type="InterPro" id="IPR022409">
    <property type="entry name" value="PKD/Chitinase_dom"/>
</dbReference>
<evidence type="ECO:0000259" key="12">
    <source>
        <dbReference type="PROSITE" id="PS50093"/>
    </source>
</evidence>
<keyword evidence="5" id="KW-0479">Metal-binding</keyword>
<dbReference type="PROSITE" id="PS50093">
    <property type="entry name" value="PKD"/>
    <property type="match status" value="3"/>
</dbReference>
<feature type="domain" description="PKD" evidence="12">
    <location>
        <begin position="889"/>
        <end position="956"/>
    </location>
</feature>
<feature type="domain" description="PKD" evidence="12">
    <location>
        <begin position="821"/>
        <end position="878"/>
    </location>
</feature>
<keyword evidence="11" id="KW-0482">Metalloprotease</keyword>
<gene>
    <name evidence="13" type="ORF">C3B51_11275</name>
</gene>
<evidence type="ECO:0000313" key="14">
    <source>
        <dbReference type="Proteomes" id="UP000292345"/>
    </source>
</evidence>
<accession>A0A4Q7EB37</accession>